<dbReference type="EMBL" id="LYDR01000150">
    <property type="protein sequence ID" value="ODA28946.1"/>
    <property type="molecule type" value="Genomic_DNA"/>
</dbReference>
<keyword evidence="2" id="KW-1185">Reference proteome</keyword>
<organism evidence="1 2">
    <name type="scientific">Planctopirus hydrillae</name>
    <dbReference type="NCBI Taxonomy" id="1841610"/>
    <lineage>
        <taxon>Bacteria</taxon>
        <taxon>Pseudomonadati</taxon>
        <taxon>Planctomycetota</taxon>
        <taxon>Planctomycetia</taxon>
        <taxon>Planctomycetales</taxon>
        <taxon>Planctomycetaceae</taxon>
        <taxon>Planctopirus</taxon>
    </lineage>
</organism>
<dbReference type="Proteomes" id="UP000094828">
    <property type="component" value="Unassembled WGS sequence"/>
</dbReference>
<name>A0A1C3E6S7_9PLAN</name>
<dbReference type="AlphaFoldDB" id="A0A1C3E6S7"/>
<proteinExistence type="predicted"/>
<evidence type="ECO:0000313" key="2">
    <source>
        <dbReference type="Proteomes" id="UP000094828"/>
    </source>
</evidence>
<protein>
    <submittedName>
        <fullName evidence="1">Uncharacterized protein</fullName>
    </submittedName>
</protein>
<evidence type="ECO:0000313" key="1">
    <source>
        <dbReference type="EMBL" id="ODA28946.1"/>
    </source>
</evidence>
<dbReference type="RefSeq" id="WP_068850759.1">
    <property type="nucleotide sequence ID" value="NZ_LYDR01000150.1"/>
</dbReference>
<reference evidence="1 2" key="1">
    <citation type="submission" date="2016-05" db="EMBL/GenBank/DDBJ databases">
        <title>Genomic and physiological characterization of Planctopirus sp. isolated from fresh water lake.</title>
        <authorList>
            <person name="Subhash Y."/>
            <person name="Ramana C."/>
        </authorList>
    </citation>
    <scope>NUCLEOTIDE SEQUENCE [LARGE SCALE GENOMIC DNA]</scope>
    <source>
        <strain evidence="1 2">JC280</strain>
    </source>
</reference>
<dbReference type="OrthoDB" id="211370at2"/>
<comment type="caution">
    <text evidence="1">The sequence shown here is derived from an EMBL/GenBank/DDBJ whole genome shotgun (WGS) entry which is preliminary data.</text>
</comment>
<gene>
    <name evidence="1" type="ORF">A6X21_10675</name>
</gene>
<accession>A0A1C3E6S7</accession>
<sequence length="246" mass="27802">MQRRAEALEILHKLRESLADRMSERIIDSVDDLIDDALGESYRGEIDLLYEQYGAKLVLINQIIGNFPVDNVPQPPPHFDAEEFRSEDLISSKDFASYKSLEVHYDLPESANPSGVTPLEQSSHREKREFSNLQASDFESTWGQFLRQIRSRDILAAGEAFALMSALPMERAELAASHFLARCDQDAGFFDHARQLVEDVRLASVNDALEILYGSFGLEGNDALATLVSFRPFLARELSTSQDMWE</sequence>